<dbReference type="InterPro" id="IPR006059">
    <property type="entry name" value="SBP"/>
</dbReference>
<keyword evidence="1" id="KW-0762">Sugar transport</keyword>
<dbReference type="InterPro" id="IPR050490">
    <property type="entry name" value="Bact_solute-bd_prot1"/>
</dbReference>
<dbReference type="PANTHER" id="PTHR43649:SF30">
    <property type="entry name" value="ABC TRANSPORTER SUBSTRATE-BINDING PROTEIN"/>
    <property type="match status" value="1"/>
</dbReference>
<sequence>MGLRRGNRVISVARGTRRRPARASRAAALAGSLAAAAVLGTAAGCGPVSGDGSPVTLELIAADYGERTAVPIKEYWDDLTERFHQANPEVTVEVELVPWEELDATLAERVEQGRPPDISQATFYAGYATEGLLYQAKEILPLPVQSDFVTTLAHAGEVDFQQFGIPFITSTPRLFYNTALFDAAGIEEPPGSWAELAATAQALKDSGVTTPYALQFGPDSIHEEAMVWMLAAGGGYTNLSGGYILDDEDNVRALEWLRENMVAPGLTGPDGTLNRGDAYAGFMTGEVGMLMVHPALLPALEANKIPYAHTDFPAMKGGAAVPAGHSDWLLGFREHGHAEEIGRFLTFLYDPENVARANAQNGSVPATESAGQMLRASEEFERLWEFIDQMPGAQLQPVNKDNWLPLRGEIQQRLAAVLEPDTDVAEVMRGLQATAAELESGSASDTS</sequence>
<organism evidence="1 2">
    <name type="scientific">Streptomyces aidingensis</name>
    <dbReference type="NCBI Taxonomy" id="910347"/>
    <lineage>
        <taxon>Bacteria</taxon>
        <taxon>Bacillati</taxon>
        <taxon>Actinomycetota</taxon>
        <taxon>Actinomycetes</taxon>
        <taxon>Kitasatosporales</taxon>
        <taxon>Streptomycetaceae</taxon>
        <taxon>Streptomyces</taxon>
    </lineage>
</organism>
<accession>A0A1I1F672</accession>
<protein>
    <submittedName>
        <fullName evidence="1">Multiple sugar transport system substrate-binding protein</fullName>
    </submittedName>
</protein>
<dbReference type="SUPFAM" id="SSF53850">
    <property type="entry name" value="Periplasmic binding protein-like II"/>
    <property type="match status" value="1"/>
</dbReference>
<dbReference type="Pfam" id="PF13416">
    <property type="entry name" value="SBP_bac_8"/>
    <property type="match status" value="1"/>
</dbReference>
<dbReference type="Proteomes" id="UP000199207">
    <property type="component" value="Unassembled WGS sequence"/>
</dbReference>
<keyword evidence="2" id="KW-1185">Reference proteome</keyword>
<reference evidence="1 2" key="1">
    <citation type="submission" date="2016-10" db="EMBL/GenBank/DDBJ databases">
        <authorList>
            <person name="de Groot N.N."/>
        </authorList>
    </citation>
    <scope>NUCLEOTIDE SEQUENCE [LARGE SCALE GENOMIC DNA]</scope>
    <source>
        <strain evidence="1 2">CGMCC 4.5739</strain>
    </source>
</reference>
<dbReference type="OrthoDB" id="2509690at2"/>
<proteinExistence type="predicted"/>
<name>A0A1I1F672_9ACTN</name>
<dbReference type="AlphaFoldDB" id="A0A1I1F672"/>
<dbReference type="EMBL" id="FOLM01000001">
    <property type="protein sequence ID" value="SFB93198.1"/>
    <property type="molecule type" value="Genomic_DNA"/>
</dbReference>
<evidence type="ECO:0000313" key="2">
    <source>
        <dbReference type="Proteomes" id="UP000199207"/>
    </source>
</evidence>
<gene>
    <name evidence="1" type="ORF">SAMN05421773_101576</name>
</gene>
<keyword evidence="1" id="KW-0813">Transport</keyword>
<evidence type="ECO:0000313" key="1">
    <source>
        <dbReference type="EMBL" id="SFB93198.1"/>
    </source>
</evidence>
<dbReference type="STRING" id="910347.SAMN05421773_101576"/>
<dbReference type="PANTHER" id="PTHR43649">
    <property type="entry name" value="ARABINOSE-BINDING PROTEIN-RELATED"/>
    <property type="match status" value="1"/>
</dbReference>
<dbReference type="Gene3D" id="3.40.190.10">
    <property type="entry name" value="Periplasmic binding protein-like II"/>
    <property type="match status" value="1"/>
</dbReference>